<reference evidence="2" key="1">
    <citation type="journal article" date="2014" name="Front. Microbiol.">
        <title>High frequency of phylogenetically diverse reductive dehalogenase-homologous genes in deep subseafloor sedimentary metagenomes.</title>
        <authorList>
            <person name="Kawai M."/>
            <person name="Futagami T."/>
            <person name="Toyoda A."/>
            <person name="Takaki Y."/>
            <person name="Nishi S."/>
            <person name="Hori S."/>
            <person name="Arai W."/>
            <person name="Tsubouchi T."/>
            <person name="Morono Y."/>
            <person name="Uchiyama I."/>
            <person name="Ito T."/>
            <person name="Fujiyama A."/>
            <person name="Inagaki F."/>
            <person name="Takami H."/>
        </authorList>
    </citation>
    <scope>NUCLEOTIDE SEQUENCE</scope>
    <source>
        <strain evidence="2">Expedition CK06-06</strain>
    </source>
</reference>
<gene>
    <name evidence="2" type="ORF">S12H4_58324</name>
</gene>
<dbReference type="EMBL" id="BARW01037857">
    <property type="protein sequence ID" value="GAJ18654.1"/>
    <property type="molecule type" value="Genomic_DNA"/>
</dbReference>
<name>X1UMA0_9ZZZZ</name>
<comment type="caution">
    <text evidence="2">The sequence shown here is derived from an EMBL/GenBank/DDBJ whole genome shotgun (WGS) entry which is preliminary data.</text>
</comment>
<evidence type="ECO:0000256" key="1">
    <source>
        <dbReference type="SAM" id="MobiDB-lite"/>
    </source>
</evidence>
<sequence length="74" mass="7910">HVEPEPGEFEGVVSLVERHNLMWQAAMDKAQRAMGRGGSSVVRTKPGQVPAPGEPESVSVVEAKAKVALDKSMK</sequence>
<protein>
    <submittedName>
        <fullName evidence="2">Uncharacterized protein</fullName>
    </submittedName>
</protein>
<accession>X1UMA0</accession>
<dbReference type="AlphaFoldDB" id="X1UMA0"/>
<feature type="non-terminal residue" evidence="2">
    <location>
        <position position="1"/>
    </location>
</feature>
<organism evidence="2">
    <name type="scientific">marine sediment metagenome</name>
    <dbReference type="NCBI Taxonomy" id="412755"/>
    <lineage>
        <taxon>unclassified sequences</taxon>
        <taxon>metagenomes</taxon>
        <taxon>ecological metagenomes</taxon>
    </lineage>
</organism>
<proteinExistence type="predicted"/>
<evidence type="ECO:0000313" key="2">
    <source>
        <dbReference type="EMBL" id="GAJ18654.1"/>
    </source>
</evidence>
<feature type="region of interest" description="Disordered" evidence="1">
    <location>
        <begin position="29"/>
        <end position="57"/>
    </location>
</feature>